<dbReference type="Proteomes" id="UP001151760">
    <property type="component" value="Unassembled WGS sequence"/>
</dbReference>
<proteinExistence type="predicted"/>
<evidence type="ECO:0000313" key="2">
    <source>
        <dbReference type="EMBL" id="GJS69363.1"/>
    </source>
</evidence>
<reference evidence="2" key="2">
    <citation type="submission" date="2022-01" db="EMBL/GenBank/DDBJ databases">
        <authorList>
            <person name="Yamashiro T."/>
            <person name="Shiraishi A."/>
            <person name="Satake H."/>
            <person name="Nakayama K."/>
        </authorList>
    </citation>
    <scope>NUCLEOTIDE SEQUENCE</scope>
</reference>
<dbReference type="InterPro" id="IPR013103">
    <property type="entry name" value="RVT_2"/>
</dbReference>
<gene>
    <name evidence="2" type="ORF">Tco_0702204</name>
</gene>
<comment type="caution">
    <text evidence="2">The sequence shown here is derived from an EMBL/GenBank/DDBJ whole genome shotgun (WGS) entry which is preliminary data.</text>
</comment>
<keyword evidence="3" id="KW-1185">Reference proteome</keyword>
<feature type="domain" description="Reverse transcriptase Ty1/copia-type" evidence="1">
    <location>
        <begin position="85"/>
        <end position="246"/>
    </location>
</feature>
<evidence type="ECO:0000259" key="1">
    <source>
        <dbReference type="Pfam" id="PF07727"/>
    </source>
</evidence>
<reference evidence="2" key="1">
    <citation type="journal article" date="2022" name="Int. J. Mol. Sci.">
        <title>Draft Genome of Tanacetum Coccineum: Genomic Comparison of Closely Related Tanacetum-Family Plants.</title>
        <authorList>
            <person name="Yamashiro T."/>
            <person name="Shiraishi A."/>
            <person name="Nakayama K."/>
            <person name="Satake H."/>
        </authorList>
    </citation>
    <scope>NUCLEOTIDE SEQUENCE</scope>
</reference>
<dbReference type="SUPFAM" id="SSF56672">
    <property type="entry name" value="DNA/RNA polymerases"/>
    <property type="match status" value="1"/>
</dbReference>
<dbReference type="Pfam" id="PF07727">
    <property type="entry name" value="RVT_2"/>
    <property type="match status" value="1"/>
</dbReference>
<evidence type="ECO:0000313" key="3">
    <source>
        <dbReference type="Proteomes" id="UP001151760"/>
    </source>
</evidence>
<organism evidence="2 3">
    <name type="scientific">Tanacetum coccineum</name>
    <dbReference type="NCBI Taxonomy" id="301880"/>
    <lineage>
        <taxon>Eukaryota</taxon>
        <taxon>Viridiplantae</taxon>
        <taxon>Streptophyta</taxon>
        <taxon>Embryophyta</taxon>
        <taxon>Tracheophyta</taxon>
        <taxon>Spermatophyta</taxon>
        <taxon>Magnoliopsida</taxon>
        <taxon>eudicotyledons</taxon>
        <taxon>Gunneridae</taxon>
        <taxon>Pentapetalae</taxon>
        <taxon>asterids</taxon>
        <taxon>campanulids</taxon>
        <taxon>Asterales</taxon>
        <taxon>Asteraceae</taxon>
        <taxon>Asteroideae</taxon>
        <taxon>Anthemideae</taxon>
        <taxon>Anthemidinae</taxon>
        <taxon>Tanacetum</taxon>
    </lineage>
</organism>
<name>A0ABQ4XX97_9ASTR</name>
<sequence>MAVIEDYWFQAMQDEIYEFDHLEVWELVTRPIYVMVIALKWIYKVKLDEYGDVLKNKARCTNRGHQNLHFQCRNQEYDHLSNGCQTAFLNGDLQEEVFVSQPEGFEDQDNPTHVYRLKKALYGLKQAPRAWYDTLSKFLLANNFFKGAVDPTLFTRKSGKHILLVQIYVDDIIFASTDHNACHIFSKEMSSKFQMSMMGQMSFFLGVTYKFLKVPEASLITSKNMLSKPLKKYVMNLSDPVDTPMVDRLKLTRIQVDPVDQLDLEECWLPNAKLPKSTLKQSNVSFWYLKEPLTWVLGIRRQCYVTNSLAYADHAGCQDSKTTITTSTLPATNTPTTKTYSSSEIFGIKFMNLEETSKILNATLVEGSEILATV</sequence>
<protein>
    <submittedName>
        <fullName evidence="2">Retrovirus-related pol polyprotein from transposon TNT 1-94</fullName>
    </submittedName>
</protein>
<dbReference type="InterPro" id="IPR043502">
    <property type="entry name" value="DNA/RNA_pol_sf"/>
</dbReference>
<accession>A0ABQ4XX97</accession>
<dbReference type="EMBL" id="BQNB010009857">
    <property type="protein sequence ID" value="GJS69363.1"/>
    <property type="molecule type" value="Genomic_DNA"/>
</dbReference>